<keyword evidence="2" id="KW-1185">Reference proteome</keyword>
<evidence type="ECO:0000313" key="2">
    <source>
        <dbReference type="Proteomes" id="UP001164020"/>
    </source>
</evidence>
<evidence type="ECO:0000313" key="1">
    <source>
        <dbReference type="EMBL" id="WAP69903.1"/>
    </source>
</evidence>
<name>A0ABY7C1K4_9HYPH</name>
<accession>A0ABY7C1K4</accession>
<dbReference type="Proteomes" id="UP001164020">
    <property type="component" value="Chromosome"/>
</dbReference>
<organism evidence="1 2">
    <name type="scientific">Jiella pelagia</name>
    <dbReference type="NCBI Taxonomy" id="2986949"/>
    <lineage>
        <taxon>Bacteria</taxon>
        <taxon>Pseudomonadati</taxon>
        <taxon>Pseudomonadota</taxon>
        <taxon>Alphaproteobacteria</taxon>
        <taxon>Hyphomicrobiales</taxon>
        <taxon>Aurantimonadaceae</taxon>
        <taxon>Jiella</taxon>
    </lineage>
</organism>
<dbReference type="SUPFAM" id="SSF53474">
    <property type="entry name" value="alpha/beta-Hydrolases"/>
    <property type="match status" value="1"/>
</dbReference>
<reference evidence="1" key="1">
    <citation type="submission" date="2022-12" db="EMBL/GenBank/DDBJ databases">
        <title>Jiella pelagia sp. nov., isolated from phosphonate enriched culture of Northwest Pacific surface seawater.</title>
        <authorList>
            <person name="Shin D.Y."/>
            <person name="Hwang C.Y."/>
        </authorList>
    </citation>
    <scope>NUCLEOTIDE SEQUENCE</scope>
    <source>
        <strain evidence="1">HL-NP1</strain>
    </source>
</reference>
<dbReference type="RefSeq" id="WP_268882328.1">
    <property type="nucleotide sequence ID" value="NZ_CP114029.1"/>
</dbReference>
<protein>
    <recommendedName>
        <fullName evidence="3">Alpha/beta hydrolase family protein</fullName>
    </recommendedName>
</protein>
<dbReference type="EMBL" id="CP114029">
    <property type="protein sequence ID" value="WAP69903.1"/>
    <property type="molecule type" value="Genomic_DNA"/>
</dbReference>
<proteinExistence type="predicted"/>
<dbReference type="InterPro" id="IPR029058">
    <property type="entry name" value="AB_hydrolase_fold"/>
</dbReference>
<dbReference type="Gene3D" id="3.40.50.1820">
    <property type="entry name" value="alpha/beta hydrolase"/>
    <property type="match status" value="1"/>
</dbReference>
<evidence type="ECO:0008006" key="3">
    <source>
        <dbReference type="Google" id="ProtNLM"/>
    </source>
</evidence>
<sequence>MGREDFERMARAGFIERNGTVVGDYDPRLLELLRAMDLAADLPELWDLFDLMKAVPLLVVRGEHSRLFSRETVATMKARHAAMEAVEVGGQGHAPFLETAGLPEKILEFAQRFASSVRAEAPSS</sequence>
<gene>
    <name evidence="1" type="ORF">OH818_06890</name>
</gene>